<keyword evidence="4" id="KW-0804">Transcription</keyword>
<dbReference type="InterPro" id="IPR000847">
    <property type="entry name" value="LysR_HTH_N"/>
</dbReference>
<dbReference type="SUPFAM" id="SSF53850">
    <property type="entry name" value="Periplasmic binding protein-like II"/>
    <property type="match status" value="1"/>
</dbReference>
<evidence type="ECO:0000313" key="6">
    <source>
        <dbReference type="EMBL" id="KUN09367.1"/>
    </source>
</evidence>
<protein>
    <recommendedName>
        <fullName evidence="5">HTH lysR-type domain-containing protein</fullName>
    </recommendedName>
</protein>
<dbReference type="Pfam" id="PF03466">
    <property type="entry name" value="LysR_substrate"/>
    <property type="match status" value="1"/>
</dbReference>
<dbReference type="InterPro" id="IPR036388">
    <property type="entry name" value="WH-like_DNA-bd_sf"/>
</dbReference>
<evidence type="ECO:0000256" key="4">
    <source>
        <dbReference type="ARBA" id="ARBA00023163"/>
    </source>
</evidence>
<evidence type="ECO:0000313" key="7">
    <source>
        <dbReference type="Proteomes" id="UP000053127"/>
    </source>
</evidence>
<dbReference type="InterPro" id="IPR050950">
    <property type="entry name" value="HTH-type_LysR_regulators"/>
</dbReference>
<dbReference type="Proteomes" id="UP000053127">
    <property type="component" value="Unassembled WGS sequence"/>
</dbReference>
<dbReference type="PROSITE" id="PS50931">
    <property type="entry name" value="HTH_LYSR"/>
    <property type="match status" value="1"/>
</dbReference>
<feature type="domain" description="HTH lysR-type" evidence="5">
    <location>
        <begin position="3"/>
        <end position="60"/>
    </location>
</feature>
<dbReference type="Gene3D" id="1.10.10.10">
    <property type="entry name" value="Winged helix-like DNA-binding domain superfamily/Winged helix DNA-binding domain"/>
    <property type="match status" value="1"/>
</dbReference>
<dbReference type="PRINTS" id="PR00039">
    <property type="entry name" value="HTHLYSR"/>
</dbReference>
<evidence type="ECO:0000256" key="2">
    <source>
        <dbReference type="ARBA" id="ARBA00023015"/>
    </source>
</evidence>
<organism evidence="6 7">
    <name type="scientific">Streptomyces yokosukanensis</name>
    <dbReference type="NCBI Taxonomy" id="67386"/>
    <lineage>
        <taxon>Bacteria</taxon>
        <taxon>Bacillati</taxon>
        <taxon>Actinomycetota</taxon>
        <taxon>Actinomycetes</taxon>
        <taxon>Kitasatosporales</taxon>
        <taxon>Streptomycetaceae</taxon>
        <taxon>Streptomyces</taxon>
    </lineage>
</organism>
<dbReference type="Pfam" id="PF00126">
    <property type="entry name" value="HTH_1"/>
    <property type="match status" value="1"/>
</dbReference>
<comment type="similarity">
    <text evidence="1">Belongs to the LysR transcriptional regulatory family.</text>
</comment>
<dbReference type="PANTHER" id="PTHR30419">
    <property type="entry name" value="HTH-TYPE TRANSCRIPTIONAL REGULATOR YBHD"/>
    <property type="match status" value="1"/>
</dbReference>
<dbReference type="Gene3D" id="3.40.190.290">
    <property type="match status" value="1"/>
</dbReference>
<proteinExistence type="inferred from homology"/>
<accession>A0A101PD58</accession>
<evidence type="ECO:0000256" key="1">
    <source>
        <dbReference type="ARBA" id="ARBA00009437"/>
    </source>
</evidence>
<name>A0A101PD58_9ACTN</name>
<evidence type="ECO:0000256" key="3">
    <source>
        <dbReference type="ARBA" id="ARBA00023125"/>
    </source>
</evidence>
<dbReference type="PANTHER" id="PTHR30419:SF8">
    <property type="entry name" value="NITROGEN ASSIMILATION TRANSCRIPTIONAL ACTIVATOR-RELATED"/>
    <property type="match status" value="1"/>
</dbReference>
<dbReference type="STRING" id="67386.AQI95_06015"/>
<dbReference type="AlphaFoldDB" id="A0A101PD58"/>
<evidence type="ECO:0000259" key="5">
    <source>
        <dbReference type="PROSITE" id="PS50931"/>
    </source>
</evidence>
<reference evidence="6 7" key="1">
    <citation type="submission" date="2015-10" db="EMBL/GenBank/DDBJ databases">
        <title>Draft genome sequence of Streptomyces yokosukanensis DSM 40224, type strain for the species Streptomyces yokosukanensis.</title>
        <authorList>
            <person name="Ruckert C."/>
            <person name="Winkler A."/>
            <person name="Kalinowski J."/>
            <person name="Kampfer P."/>
            <person name="Glaeser S."/>
        </authorList>
    </citation>
    <scope>NUCLEOTIDE SEQUENCE [LARGE SCALE GENOMIC DNA]</scope>
    <source>
        <strain evidence="6 7">DSM 40224</strain>
    </source>
</reference>
<dbReference type="GO" id="GO:0005829">
    <property type="term" value="C:cytosol"/>
    <property type="evidence" value="ECO:0007669"/>
    <property type="project" value="TreeGrafter"/>
</dbReference>
<comment type="caution">
    <text evidence="6">The sequence shown here is derived from an EMBL/GenBank/DDBJ whole genome shotgun (WGS) entry which is preliminary data.</text>
</comment>
<dbReference type="InterPro" id="IPR005119">
    <property type="entry name" value="LysR_subst-bd"/>
</dbReference>
<keyword evidence="7" id="KW-1185">Reference proteome</keyword>
<dbReference type="GO" id="GO:0003677">
    <property type="term" value="F:DNA binding"/>
    <property type="evidence" value="ECO:0007669"/>
    <property type="project" value="UniProtKB-KW"/>
</dbReference>
<keyword evidence="2" id="KW-0805">Transcription regulation</keyword>
<sequence length="310" mass="32739">MEVSLSQMAVLDAVARNRSFSGAARDLHIGQPVVSRTVALVERVVNATLFTRTTRTVELTDAGRAYLEIARSVLAAADRAHRQWDGYQAGENGEVAVAVLPSVAATVLPAAVREFTRGRPGRSVTVYDVPADEGLNMLKAGHVDLAVCEARQAHLVPDFADVELLATDTLVAVMPPDSPLAALDEITWAQLAQHPFVALLPGSTVRALTDFGFDAASTSPRALVTARGVPTVAGLVAANIGVSAVPTGVLPLLGSQALAVRPLADPVVTRRIHLLERTPPSPAAHAFRRALTDAFAIRPTTSIRSRSPRP</sequence>
<dbReference type="EMBL" id="LMWN01000006">
    <property type="protein sequence ID" value="KUN09367.1"/>
    <property type="molecule type" value="Genomic_DNA"/>
</dbReference>
<dbReference type="FunFam" id="1.10.10.10:FF:000001">
    <property type="entry name" value="LysR family transcriptional regulator"/>
    <property type="match status" value="1"/>
</dbReference>
<gene>
    <name evidence="6" type="ORF">AQI95_06015</name>
</gene>
<dbReference type="InterPro" id="IPR036390">
    <property type="entry name" value="WH_DNA-bd_sf"/>
</dbReference>
<keyword evidence="3" id="KW-0238">DNA-binding</keyword>
<dbReference type="GO" id="GO:0003700">
    <property type="term" value="F:DNA-binding transcription factor activity"/>
    <property type="evidence" value="ECO:0007669"/>
    <property type="project" value="InterPro"/>
</dbReference>
<dbReference type="RefSeq" id="WP_067118397.1">
    <property type="nucleotide sequence ID" value="NZ_KQ948207.1"/>
</dbReference>
<dbReference type="SUPFAM" id="SSF46785">
    <property type="entry name" value="Winged helix' DNA-binding domain"/>
    <property type="match status" value="1"/>
</dbReference>
<dbReference type="OrthoDB" id="7278199at2"/>